<protein>
    <submittedName>
        <fullName evidence="3">Small nuclear ribonucleoprotein (RUXX)</fullName>
    </submittedName>
</protein>
<accession>A0A075G950</accession>
<dbReference type="InterPro" id="IPR047575">
    <property type="entry name" value="Sm"/>
</dbReference>
<keyword evidence="1 3" id="KW-0687">Ribonucleoprotein</keyword>
<gene>
    <name evidence="3" type="primary">RUXX</name>
</gene>
<dbReference type="PANTHER" id="PTHR11021">
    <property type="entry name" value="SMALL NUCLEAR RIBONUCLEOPROTEIN F SNRNP-F"/>
    <property type="match status" value="1"/>
</dbReference>
<dbReference type="Pfam" id="PF01423">
    <property type="entry name" value="LSM"/>
    <property type="match status" value="1"/>
</dbReference>
<organism evidence="3">
    <name type="scientific">uncultured marine thaumarchaeote KM3_04_H11</name>
    <dbReference type="NCBI Taxonomy" id="1455968"/>
    <lineage>
        <taxon>Archaea</taxon>
        <taxon>Nitrososphaerota</taxon>
        <taxon>environmental samples</taxon>
    </lineage>
</organism>
<evidence type="ECO:0000313" key="3">
    <source>
        <dbReference type="EMBL" id="AIE98267.1"/>
    </source>
</evidence>
<dbReference type="InterPro" id="IPR016487">
    <property type="entry name" value="Lsm6/sSmF"/>
</dbReference>
<dbReference type="GO" id="GO:0003723">
    <property type="term" value="F:RNA binding"/>
    <property type="evidence" value="ECO:0007669"/>
    <property type="project" value="InterPro"/>
</dbReference>
<dbReference type="PROSITE" id="PS52002">
    <property type="entry name" value="SM"/>
    <property type="match status" value="1"/>
</dbReference>
<dbReference type="Gene3D" id="2.30.30.100">
    <property type="match status" value="1"/>
</dbReference>
<proteinExistence type="predicted"/>
<dbReference type="PANTHER" id="PTHR11021:SF0">
    <property type="entry name" value="SMALL NUCLEAR RIBONUCLEOPROTEIN F"/>
    <property type="match status" value="1"/>
</dbReference>
<name>A0A075G950_9ARCH</name>
<evidence type="ECO:0000256" key="1">
    <source>
        <dbReference type="ARBA" id="ARBA00023274"/>
    </source>
</evidence>
<dbReference type="AlphaFoldDB" id="A0A075G950"/>
<dbReference type="InterPro" id="IPR010920">
    <property type="entry name" value="LSM_dom_sf"/>
</dbReference>
<reference evidence="3" key="1">
    <citation type="journal article" date="2014" name="Genome Biol. Evol.">
        <title>Pangenome evidence for extensive interdomain horizontal transfer affecting lineage core and shell genes in uncultured planktonic thaumarchaeota and euryarchaeota.</title>
        <authorList>
            <person name="Deschamps P."/>
            <person name="Zivanovic Y."/>
            <person name="Moreira D."/>
            <person name="Rodriguez-Valera F."/>
            <person name="Lopez-Garcia P."/>
        </authorList>
    </citation>
    <scope>NUCLEOTIDE SEQUENCE</scope>
</reference>
<feature type="domain" description="Sm" evidence="2">
    <location>
        <begin position="1"/>
        <end position="56"/>
    </location>
</feature>
<dbReference type="EMBL" id="KF900531">
    <property type="protein sequence ID" value="AIE98267.1"/>
    <property type="molecule type" value="Genomic_DNA"/>
</dbReference>
<dbReference type="GO" id="GO:1990904">
    <property type="term" value="C:ribonucleoprotein complex"/>
    <property type="evidence" value="ECO:0007669"/>
    <property type="project" value="UniProtKB-KW"/>
</dbReference>
<evidence type="ECO:0000259" key="2">
    <source>
        <dbReference type="PROSITE" id="PS52002"/>
    </source>
</evidence>
<dbReference type="InterPro" id="IPR001163">
    <property type="entry name" value="Sm_dom_euk/arc"/>
</dbReference>
<dbReference type="SMART" id="SM00651">
    <property type="entry name" value="Sm"/>
    <property type="match status" value="1"/>
</dbReference>
<sequence length="56" mass="6479">MKNDVEYKGKIVNVDSYMNLIMSDAEELKDGKTVEKYGRVILRGNNVLFIKLEDEL</sequence>
<dbReference type="GO" id="GO:0000398">
    <property type="term" value="P:mRNA splicing, via spliceosome"/>
    <property type="evidence" value="ECO:0007669"/>
    <property type="project" value="InterPro"/>
</dbReference>
<dbReference type="SUPFAM" id="SSF50182">
    <property type="entry name" value="Sm-like ribonucleoproteins"/>
    <property type="match status" value="1"/>
</dbReference>